<dbReference type="AlphaFoldDB" id="A0A9P6HI89"/>
<reference evidence="6" key="1">
    <citation type="journal article" date="2020" name="Nat. Commun.">
        <title>Large-scale genome sequencing of mycorrhizal fungi provides insights into the early evolution of symbiotic traits.</title>
        <authorList>
            <person name="Miyauchi S."/>
            <person name="Kiss E."/>
            <person name="Kuo A."/>
            <person name="Drula E."/>
            <person name="Kohler A."/>
            <person name="Sanchez-Garcia M."/>
            <person name="Morin E."/>
            <person name="Andreopoulos B."/>
            <person name="Barry K.W."/>
            <person name="Bonito G."/>
            <person name="Buee M."/>
            <person name="Carver A."/>
            <person name="Chen C."/>
            <person name="Cichocki N."/>
            <person name="Clum A."/>
            <person name="Culley D."/>
            <person name="Crous P.W."/>
            <person name="Fauchery L."/>
            <person name="Girlanda M."/>
            <person name="Hayes R.D."/>
            <person name="Keri Z."/>
            <person name="LaButti K."/>
            <person name="Lipzen A."/>
            <person name="Lombard V."/>
            <person name="Magnuson J."/>
            <person name="Maillard F."/>
            <person name="Murat C."/>
            <person name="Nolan M."/>
            <person name="Ohm R.A."/>
            <person name="Pangilinan J."/>
            <person name="Pereira M.F."/>
            <person name="Perotto S."/>
            <person name="Peter M."/>
            <person name="Pfister S."/>
            <person name="Riley R."/>
            <person name="Sitrit Y."/>
            <person name="Stielow J.B."/>
            <person name="Szollosi G."/>
            <person name="Zifcakova L."/>
            <person name="Stursova M."/>
            <person name="Spatafora J.W."/>
            <person name="Tedersoo L."/>
            <person name="Vaario L.M."/>
            <person name="Yamada A."/>
            <person name="Yan M."/>
            <person name="Wang P."/>
            <person name="Xu J."/>
            <person name="Bruns T."/>
            <person name="Baldrian P."/>
            <person name="Vilgalys R."/>
            <person name="Dunand C."/>
            <person name="Henrissat B."/>
            <person name="Grigoriev I.V."/>
            <person name="Hibbett D."/>
            <person name="Nagy L.G."/>
            <person name="Martin F.M."/>
        </authorList>
    </citation>
    <scope>NUCLEOTIDE SEQUENCE</scope>
    <source>
        <strain evidence="6">UH-Tt-Lm1</strain>
    </source>
</reference>
<dbReference type="SUPFAM" id="SSF48350">
    <property type="entry name" value="GTPase activation domain, GAP"/>
    <property type="match status" value="1"/>
</dbReference>
<dbReference type="Gene3D" id="1.10.555.10">
    <property type="entry name" value="Rho GTPase activation protein"/>
    <property type="match status" value="1"/>
</dbReference>
<dbReference type="GO" id="GO:0007165">
    <property type="term" value="P:signal transduction"/>
    <property type="evidence" value="ECO:0007669"/>
    <property type="project" value="InterPro"/>
</dbReference>
<evidence type="ECO:0000313" key="6">
    <source>
        <dbReference type="EMBL" id="KAF9786499.1"/>
    </source>
</evidence>
<evidence type="ECO:0000259" key="4">
    <source>
        <dbReference type="PROSITE" id="PS50195"/>
    </source>
</evidence>
<reference evidence="6" key="2">
    <citation type="submission" date="2020-11" db="EMBL/GenBank/DDBJ databases">
        <authorList>
            <consortium name="DOE Joint Genome Institute"/>
            <person name="Kuo A."/>
            <person name="Miyauchi S."/>
            <person name="Kiss E."/>
            <person name="Drula E."/>
            <person name="Kohler A."/>
            <person name="Sanchez-Garcia M."/>
            <person name="Andreopoulos B."/>
            <person name="Barry K.W."/>
            <person name="Bonito G."/>
            <person name="Buee M."/>
            <person name="Carver A."/>
            <person name="Chen C."/>
            <person name="Cichocki N."/>
            <person name="Clum A."/>
            <person name="Culley D."/>
            <person name="Crous P.W."/>
            <person name="Fauchery L."/>
            <person name="Girlanda M."/>
            <person name="Hayes R."/>
            <person name="Keri Z."/>
            <person name="Labutti K."/>
            <person name="Lipzen A."/>
            <person name="Lombard V."/>
            <person name="Magnuson J."/>
            <person name="Maillard F."/>
            <person name="Morin E."/>
            <person name="Murat C."/>
            <person name="Nolan M."/>
            <person name="Ohm R."/>
            <person name="Pangilinan J."/>
            <person name="Pereira M."/>
            <person name="Perotto S."/>
            <person name="Peter M."/>
            <person name="Riley R."/>
            <person name="Sitrit Y."/>
            <person name="Stielow B."/>
            <person name="Szollosi G."/>
            <person name="Zifcakova L."/>
            <person name="Stursova M."/>
            <person name="Spatafora J.W."/>
            <person name="Tedersoo L."/>
            <person name="Vaario L.-M."/>
            <person name="Yamada A."/>
            <person name="Yan M."/>
            <person name="Wang P."/>
            <person name="Xu J."/>
            <person name="Bruns T."/>
            <person name="Baldrian P."/>
            <person name="Vilgalys R."/>
            <person name="Henrissat B."/>
            <person name="Grigoriev I.V."/>
            <person name="Hibbett D."/>
            <person name="Nagy L.G."/>
            <person name="Martin F.M."/>
        </authorList>
    </citation>
    <scope>NUCLEOTIDE SEQUENCE</scope>
    <source>
        <strain evidence="6">UH-Tt-Lm1</strain>
    </source>
</reference>
<name>A0A9P6HI89_9AGAM</name>
<feature type="domain" description="Rho-GAP" evidence="5">
    <location>
        <begin position="965"/>
        <end position="1183"/>
    </location>
</feature>
<dbReference type="PROSITE" id="PS50238">
    <property type="entry name" value="RHOGAP"/>
    <property type="match status" value="1"/>
</dbReference>
<evidence type="ECO:0008006" key="8">
    <source>
        <dbReference type="Google" id="ProtNLM"/>
    </source>
</evidence>
<feature type="compositionally biased region" description="Basic and acidic residues" evidence="2">
    <location>
        <begin position="141"/>
        <end position="159"/>
    </location>
</feature>
<feature type="domain" description="PH" evidence="3">
    <location>
        <begin position="593"/>
        <end position="704"/>
    </location>
</feature>
<dbReference type="CDD" id="cd06093">
    <property type="entry name" value="PX_domain"/>
    <property type="match status" value="1"/>
</dbReference>
<dbReference type="PROSITE" id="PS50003">
    <property type="entry name" value="PH_DOMAIN"/>
    <property type="match status" value="1"/>
</dbReference>
<dbReference type="PROSITE" id="PS50195">
    <property type="entry name" value="PX"/>
    <property type="match status" value="1"/>
</dbReference>
<dbReference type="InterPro" id="IPR050729">
    <property type="entry name" value="Rho-GAP"/>
</dbReference>
<keyword evidence="1" id="KW-0343">GTPase activation</keyword>
<dbReference type="InterPro" id="IPR001849">
    <property type="entry name" value="PH_domain"/>
</dbReference>
<feature type="region of interest" description="Disordered" evidence="2">
    <location>
        <begin position="910"/>
        <end position="936"/>
    </location>
</feature>
<evidence type="ECO:0000256" key="1">
    <source>
        <dbReference type="ARBA" id="ARBA00022468"/>
    </source>
</evidence>
<dbReference type="GO" id="GO:0035091">
    <property type="term" value="F:phosphatidylinositol binding"/>
    <property type="evidence" value="ECO:0007669"/>
    <property type="project" value="InterPro"/>
</dbReference>
<feature type="region of interest" description="Disordered" evidence="2">
    <location>
        <begin position="301"/>
        <end position="454"/>
    </location>
</feature>
<feature type="region of interest" description="Disordered" evidence="2">
    <location>
        <begin position="742"/>
        <end position="889"/>
    </location>
</feature>
<evidence type="ECO:0000259" key="3">
    <source>
        <dbReference type="PROSITE" id="PS50003"/>
    </source>
</evidence>
<feature type="compositionally biased region" description="Polar residues" evidence="2">
    <location>
        <begin position="863"/>
        <end position="881"/>
    </location>
</feature>
<feature type="compositionally biased region" description="Polar residues" evidence="2">
    <location>
        <begin position="130"/>
        <end position="139"/>
    </location>
</feature>
<feature type="compositionally biased region" description="Acidic residues" evidence="2">
    <location>
        <begin position="338"/>
        <end position="349"/>
    </location>
</feature>
<dbReference type="InterPro" id="IPR001683">
    <property type="entry name" value="PX_dom"/>
</dbReference>
<accession>A0A9P6HI89</accession>
<feature type="compositionally biased region" description="Polar residues" evidence="2">
    <location>
        <begin position="391"/>
        <end position="414"/>
    </location>
</feature>
<dbReference type="SMART" id="SM00312">
    <property type="entry name" value="PX"/>
    <property type="match status" value="1"/>
</dbReference>
<feature type="compositionally biased region" description="Low complexity" evidence="2">
    <location>
        <begin position="786"/>
        <end position="801"/>
    </location>
</feature>
<evidence type="ECO:0000313" key="7">
    <source>
        <dbReference type="Proteomes" id="UP000736335"/>
    </source>
</evidence>
<feature type="compositionally biased region" description="Basic and acidic residues" evidence="2">
    <location>
        <begin position="766"/>
        <end position="783"/>
    </location>
</feature>
<feature type="region of interest" description="Disordered" evidence="2">
    <location>
        <begin position="97"/>
        <end position="192"/>
    </location>
</feature>
<dbReference type="EMBL" id="WIUZ02000006">
    <property type="protein sequence ID" value="KAF9786499.1"/>
    <property type="molecule type" value="Genomic_DNA"/>
</dbReference>
<feature type="compositionally biased region" description="Polar residues" evidence="2">
    <location>
        <begin position="181"/>
        <end position="192"/>
    </location>
</feature>
<feature type="region of interest" description="Disordered" evidence="2">
    <location>
        <begin position="1249"/>
        <end position="1279"/>
    </location>
</feature>
<dbReference type="CDD" id="cd13277">
    <property type="entry name" value="PH_Bem3"/>
    <property type="match status" value="1"/>
</dbReference>
<feature type="compositionally biased region" description="Basic and acidic residues" evidence="2">
    <location>
        <begin position="846"/>
        <end position="857"/>
    </location>
</feature>
<keyword evidence="7" id="KW-1185">Reference proteome</keyword>
<sequence length="1279" mass="138600">MSSGLGAPKPTSAGPAQTCGDGDETVVTLAGVLSSYTSTPNPPIAALEQVISERNVLSSQNSQLWKLVEKQRSGYSQILKELERVRSERDTFKARLTSLGENPDQILKRQKASKGSNPGNTLKSSSSHSGLRSDQQLKANTPEDLRQTMVRHQSEDSVPRPRITPSPNDPARPTVAVHAESQGSSSTPPILHLNTQPINGPQTSSSVPTLSPASYTVSPALTSAQSYTTVVSSPPTSTLPNLFLSIPPTSPGDLLQPNHLANSLSQSTDPLRPPGLSRESRISLPEEAKRYIATIGESPAHSPLISSFKSKPTDVRSESPSQVSTSETRDDQTQTDSAEGEFLDMDESMNGDATGSEGSLSDGEFEADKPSSQSVEDFPMPPTSHPPAASSVYSLSNAPDQASIHSEHTTSAVSTKVDPTASTTSFQSSNPSNPPNHHPRSHHRQKRSIDSPVNVQPQFRQLPLLVSDFPMTRVQVSHSSIRPNDRGKEVLSFVIIVDPGSGKEPWKIEKMYSDFISLDQKVRSANRNFGKKMPSLPESKLWRDHAPAKVDQRKVALEKYLQAILLLPVKDRNEIAAFFTSDIVRARQPVASAGYKEGYLTKRGKNFGGWKRRYFVLQGSVLEYYESRGGAHLGSITITGAQIGRQQRAGTSQSVDEDNEYRHAFLVIEAKKAQSASTNPRHVLCAESDGERDSWVEVLVRHVNGGYHDDQQTLLSSSSSTYSSGLSPIVTSVALATGLDSAQPRSSTSSVGYSEQTLVPGKQRGYSRDDAGRPTHGALREEDNSPLEAPTSTSLPSSSPLDGDNHAFSVPRSQSSLGHDDGGPDNKGTPSRPPHPPINHSTSSPEYRRAKERDKRRSVQHIKVSSNMPKASLDGRSSSPDIHTPRVDQNGKVKISAPIRGAPIPAGYIFGASGKDKEKDTAEQLTPGSDRREKSKSKMFWGFGRPNEKTPAPVQPQPQRTVFGTTLEESLEIAQIANLPAIVFRCIQYLEFKKADQEEGIYRLSGSSAVIKSLKDRFNSEGDVDLLASDEYWDPHAIAGLLKTFMRELPASILTRELHTRFLSVIDFVDAQERIKELSCLISQLPLANYSLLRALTAHLILIVQNSNVNKMTMRNVGIVFSPTLGIPAGVFSLMLGEFNRVFNVDESGTPGEESDDSPARRNSRHYSDAAADQLLGLAGRSLGVPPSEDSDGEDDSLAQEDNGTDSAEGGRDAETSATTNLNNSRASNIAASRGLNVNVCATNNEPKMLRAGLPVSPRPHNSPRYSPSPNVSPMTTPR</sequence>
<dbReference type="GO" id="GO:0005737">
    <property type="term" value="C:cytoplasm"/>
    <property type="evidence" value="ECO:0007669"/>
    <property type="project" value="TreeGrafter"/>
</dbReference>
<feature type="compositionally biased region" description="Polar residues" evidence="2">
    <location>
        <begin position="259"/>
        <end position="269"/>
    </location>
</feature>
<feature type="compositionally biased region" description="Basic residues" evidence="2">
    <location>
        <begin position="437"/>
        <end position="446"/>
    </location>
</feature>
<feature type="region of interest" description="Disordered" evidence="2">
    <location>
        <begin position="1180"/>
        <end position="1226"/>
    </location>
</feature>
<dbReference type="InterPro" id="IPR000198">
    <property type="entry name" value="RhoGAP_dom"/>
</dbReference>
<gene>
    <name evidence="6" type="ORF">BJ322DRAFT_1123647</name>
</gene>
<organism evidence="6 7">
    <name type="scientific">Thelephora terrestris</name>
    <dbReference type="NCBI Taxonomy" id="56493"/>
    <lineage>
        <taxon>Eukaryota</taxon>
        <taxon>Fungi</taxon>
        <taxon>Dikarya</taxon>
        <taxon>Basidiomycota</taxon>
        <taxon>Agaricomycotina</taxon>
        <taxon>Agaricomycetes</taxon>
        <taxon>Thelephorales</taxon>
        <taxon>Thelephoraceae</taxon>
        <taxon>Thelephora</taxon>
    </lineage>
</organism>
<dbReference type="SMART" id="SM00233">
    <property type="entry name" value="PH"/>
    <property type="match status" value="1"/>
</dbReference>
<dbReference type="InterPro" id="IPR011993">
    <property type="entry name" value="PH-like_dom_sf"/>
</dbReference>
<feature type="compositionally biased region" description="Polar residues" evidence="2">
    <location>
        <begin position="743"/>
        <end position="757"/>
    </location>
</feature>
<feature type="compositionally biased region" description="Polar residues" evidence="2">
    <location>
        <begin position="113"/>
        <end position="123"/>
    </location>
</feature>
<dbReference type="OrthoDB" id="185175at2759"/>
<dbReference type="SUPFAM" id="SSF50729">
    <property type="entry name" value="PH domain-like"/>
    <property type="match status" value="1"/>
</dbReference>
<dbReference type="SUPFAM" id="SSF64268">
    <property type="entry name" value="PX domain"/>
    <property type="match status" value="1"/>
</dbReference>
<comment type="caution">
    <text evidence="6">The sequence shown here is derived from an EMBL/GenBank/DDBJ whole genome shotgun (WGS) entry which is preliminary data.</text>
</comment>
<evidence type="ECO:0000259" key="5">
    <source>
        <dbReference type="PROSITE" id="PS50238"/>
    </source>
</evidence>
<dbReference type="Pfam" id="PF00787">
    <property type="entry name" value="PX"/>
    <property type="match status" value="1"/>
</dbReference>
<feature type="compositionally biased region" description="Polar residues" evidence="2">
    <location>
        <begin position="1264"/>
        <end position="1279"/>
    </location>
</feature>
<feature type="region of interest" description="Disordered" evidence="2">
    <location>
        <begin position="1"/>
        <end position="22"/>
    </location>
</feature>
<feature type="compositionally biased region" description="Acidic residues" evidence="2">
    <location>
        <begin position="1189"/>
        <end position="1199"/>
    </location>
</feature>
<dbReference type="PANTHER" id="PTHR23176">
    <property type="entry name" value="RHO/RAC/CDC GTPASE-ACTIVATING PROTEIN"/>
    <property type="match status" value="1"/>
</dbReference>
<dbReference type="Pfam" id="PF00169">
    <property type="entry name" value="PH"/>
    <property type="match status" value="1"/>
</dbReference>
<dbReference type="PANTHER" id="PTHR23176:SF129">
    <property type="entry name" value="RHO GTPASE ACTIVATING PROTEIN AT 16F, ISOFORM E-RELATED"/>
    <property type="match status" value="1"/>
</dbReference>
<feature type="compositionally biased region" description="Polar residues" evidence="2">
    <location>
        <begin position="1216"/>
        <end position="1226"/>
    </location>
</feature>
<feature type="region of interest" description="Disordered" evidence="2">
    <location>
        <begin position="253"/>
        <end position="283"/>
    </location>
</feature>
<evidence type="ECO:0000256" key="2">
    <source>
        <dbReference type="SAM" id="MobiDB-lite"/>
    </source>
</evidence>
<dbReference type="InterPro" id="IPR036871">
    <property type="entry name" value="PX_dom_sf"/>
</dbReference>
<dbReference type="Pfam" id="PF00620">
    <property type="entry name" value="RhoGAP"/>
    <property type="match status" value="1"/>
</dbReference>
<feature type="region of interest" description="Disordered" evidence="2">
    <location>
        <begin position="1147"/>
        <end position="1166"/>
    </location>
</feature>
<dbReference type="InterPro" id="IPR008936">
    <property type="entry name" value="Rho_GTPase_activation_prot"/>
</dbReference>
<protein>
    <recommendedName>
        <fullName evidence="8">RhoGAP-domain-containing protein</fullName>
    </recommendedName>
</protein>
<dbReference type="GO" id="GO:0005096">
    <property type="term" value="F:GTPase activator activity"/>
    <property type="evidence" value="ECO:0007669"/>
    <property type="project" value="UniProtKB-KW"/>
</dbReference>
<proteinExistence type="predicted"/>
<dbReference type="Gene3D" id="2.30.29.30">
    <property type="entry name" value="Pleckstrin-homology domain (PH domain)/Phosphotyrosine-binding domain (PTB)"/>
    <property type="match status" value="1"/>
</dbReference>
<dbReference type="Proteomes" id="UP000736335">
    <property type="component" value="Unassembled WGS sequence"/>
</dbReference>
<dbReference type="SMART" id="SM00324">
    <property type="entry name" value="RhoGAP"/>
    <property type="match status" value="1"/>
</dbReference>
<dbReference type="Gene3D" id="3.30.1520.10">
    <property type="entry name" value="Phox-like domain"/>
    <property type="match status" value="1"/>
</dbReference>
<feature type="domain" description="PX" evidence="4">
    <location>
        <begin position="471"/>
        <end position="586"/>
    </location>
</feature>